<dbReference type="GO" id="GO:0030170">
    <property type="term" value="F:pyridoxal phosphate binding"/>
    <property type="evidence" value="ECO:0007669"/>
    <property type="project" value="InterPro"/>
</dbReference>
<accession>A0A820JT53</accession>
<dbReference type="AlphaFoldDB" id="A0A820JT53"/>
<protein>
    <recommendedName>
        <fullName evidence="1">MOSC domain-containing protein</fullName>
    </recommendedName>
</protein>
<evidence type="ECO:0000259" key="1">
    <source>
        <dbReference type="PROSITE" id="PS51340"/>
    </source>
</evidence>
<comment type="caution">
    <text evidence="2">The sequence shown here is derived from an EMBL/GenBank/DDBJ whole genome shotgun (WGS) entry which is preliminary data.</text>
</comment>
<dbReference type="EMBL" id="CAJOAZ010018891">
    <property type="protein sequence ID" value="CAF4330829.1"/>
    <property type="molecule type" value="Genomic_DNA"/>
</dbReference>
<dbReference type="Pfam" id="PF03473">
    <property type="entry name" value="MOSC"/>
    <property type="match status" value="1"/>
</dbReference>
<organism evidence="2 3">
    <name type="scientific">Adineta steineri</name>
    <dbReference type="NCBI Taxonomy" id="433720"/>
    <lineage>
        <taxon>Eukaryota</taxon>
        <taxon>Metazoa</taxon>
        <taxon>Spiralia</taxon>
        <taxon>Gnathifera</taxon>
        <taxon>Rotifera</taxon>
        <taxon>Eurotatoria</taxon>
        <taxon>Bdelloidea</taxon>
        <taxon>Adinetida</taxon>
        <taxon>Adinetidae</taxon>
        <taxon>Adineta</taxon>
    </lineage>
</organism>
<dbReference type="SUPFAM" id="SSF50800">
    <property type="entry name" value="PK beta-barrel domain-like"/>
    <property type="match status" value="1"/>
</dbReference>
<reference evidence="2" key="1">
    <citation type="submission" date="2021-02" db="EMBL/GenBank/DDBJ databases">
        <authorList>
            <person name="Nowell W R."/>
        </authorList>
    </citation>
    <scope>NUCLEOTIDE SEQUENCE</scope>
</reference>
<evidence type="ECO:0000313" key="2">
    <source>
        <dbReference type="EMBL" id="CAF4330829.1"/>
    </source>
</evidence>
<feature type="domain" description="MOSC" evidence="1">
    <location>
        <begin position="1"/>
        <end position="143"/>
    </location>
</feature>
<proteinExistence type="predicted"/>
<dbReference type="InterPro" id="IPR005302">
    <property type="entry name" value="MoCF_Sase_C"/>
</dbReference>
<evidence type="ECO:0000313" key="3">
    <source>
        <dbReference type="Proteomes" id="UP000663844"/>
    </source>
</evidence>
<name>A0A820JT53_9BILA</name>
<dbReference type="PROSITE" id="PS51340">
    <property type="entry name" value="MOSC"/>
    <property type="match status" value="1"/>
</dbReference>
<feature type="non-terminal residue" evidence="2">
    <location>
        <position position="1"/>
    </location>
</feature>
<dbReference type="GO" id="GO:0030151">
    <property type="term" value="F:molybdenum ion binding"/>
    <property type="evidence" value="ECO:0007669"/>
    <property type="project" value="InterPro"/>
</dbReference>
<dbReference type="GO" id="GO:0003824">
    <property type="term" value="F:catalytic activity"/>
    <property type="evidence" value="ECO:0007669"/>
    <property type="project" value="InterPro"/>
</dbReference>
<dbReference type="InterPro" id="IPR011037">
    <property type="entry name" value="Pyrv_Knase-like_insert_dom_sf"/>
</dbReference>
<dbReference type="Proteomes" id="UP000663844">
    <property type="component" value="Unassembled WGS sequence"/>
</dbReference>
<sequence>DSQMTLANEGAFLLVHEESVRQIKSELNEKEKITHERFRPNLVVDKCNINQFYSAYSEDLWKRFVILNEDSIQLKTIGLCQRCSIVNVDPLTGTNQSHLFTRLQTQRREINSLRANFGILLNLSEIYNNTNFIRVGDRIQAFK</sequence>
<gene>
    <name evidence="2" type="ORF">OXD698_LOCUS47684</name>
</gene>